<dbReference type="InterPro" id="IPR055319">
    <property type="entry name" value="At5g58720-like"/>
</dbReference>
<dbReference type="PANTHER" id="PTHR47676:SF1">
    <property type="entry name" value="SMR DOMAIN-CONTAINING PROTEIN"/>
    <property type="match status" value="1"/>
</dbReference>
<feature type="compositionally biased region" description="Basic and acidic residues" evidence="1">
    <location>
        <begin position="17"/>
        <end position="29"/>
    </location>
</feature>
<feature type="domain" description="Smr" evidence="2">
    <location>
        <begin position="442"/>
        <end position="517"/>
    </location>
</feature>
<proteinExistence type="predicted"/>
<dbReference type="Proteomes" id="UP000230069">
    <property type="component" value="Unassembled WGS sequence"/>
</dbReference>
<dbReference type="InParanoid" id="A0A2G5CLS6"/>
<dbReference type="InterPro" id="IPR036063">
    <property type="entry name" value="Smr_dom_sf"/>
</dbReference>
<reference evidence="3 4" key="1">
    <citation type="submission" date="2017-09" db="EMBL/GenBank/DDBJ databases">
        <title>WGS assembly of Aquilegia coerulea Goldsmith.</title>
        <authorList>
            <person name="Hodges S."/>
            <person name="Kramer E."/>
            <person name="Nordborg M."/>
            <person name="Tomkins J."/>
            <person name="Borevitz J."/>
            <person name="Derieg N."/>
            <person name="Yan J."/>
            <person name="Mihaltcheva S."/>
            <person name="Hayes R.D."/>
            <person name="Rokhsar D."/>
        </authorList>
    </citation>
    <scope>NUCLEOTIDE SEQUENCE [LARGE SCALE GENOMIC DNA]</scope>
    <source>
        <strain evidence="4">cv. Goldsmith</strain>
    </source>
</reference>
<organism evidence="3 4">
    <name type="scientific">Aquilegia coerulea</name>
    <name type="common">Rocky mountain columbine</name>
    <dbReference type="NCBI Taxonomy" id="218851"/>
    <lineage>
        <taxon>Eukaryota</taxon>
        <taxon>Viridiplantae</taxon>
        <taxon>Streptophyta</taxon>
        <taxon>Embryophyta</taxon>
        <taxon>Tracheophyta</taxon>
        <taxon>Spermatophyta</taxon>
        <taxon>Magnoliopsida</taxon>
        <taxon>Ranunculales</taxon>
        <taxon>Ranunculaceae</taxon>
        <taxon>Thalictroideae</taxon>
        <taxon>Aquilegia</taxon>
    </lineage>
</organism>
<evidence type="ECO:0000313" key="4">
    <source>
        <dbReference type="Proteomes" id="UP000230069"/>
    </source>
</evidence>
<dbReference type="SMART" id="SM01162">
    <property type="entry name" value="DUF1771"/>
    <property type="match status" value="1"/>
</dbReference>
<gene>
    <name evidence="3" type="ORF">AQUCO_04500083v1</name>
</gene>
<dbReference type="OrthoDB" id="3231855at2759"/>
<dbReference type="InterPro" id="IPR002625">
    <property type="entry name" value="Smr_dom"/>
</dbReference>
<protein>
    <recommendedName>
        <fullName evidence="2">Smr domain-containing protein</fullName>
    </recommendedName>
</protein>
<dbReference type="Pfam" id="PF08590">
    <property type="entry name" value="DUF1771"/>
    <property type="match status" value="1"/>
</dbReference>
<evidence type="ECO:0000313" key="3">
    <source>
        <dbReference type="EMBL" id="PIA32236.1"/>
    </source>
</evidence>
<dbReference type="STRING" id="218851.A0A2G5CLS6"/>
<dbReference type="AlphaFoldDB" id="A0A2G5CLS6"/>
<evidence type="ECO:0000256" key="1">
    <source>
        <dbReference type="SAM" id="MobiDB-lite"/>
    </source>
</evidence>
<dbReference type="EMBL" id="KZ305062">
    <property type="protein sequence ID" value="PIA32236.1"/>
    <property type="molecule type" value="Genomic_DNA"/>
</dbReference>
<dbReference type="SUPFAM" id="SSF160443">
    <property type="entry name" value="SMR domain-like"/>
    <property type="match status" value="1"/>
</dbReference>
<sequence>MVRKKKKPGSSTTMKVKVKERELHSQKVGEEEENQDYLCEILSSLSIKANGGYSNKNGDIASTSSSSDICFDSNSNGDDNPSTSTTSSSTSSSELFWDSDLIQIRCNAVVGVGNKGFGSGVGGMGGNKQKKVVASMGTVANVIGKGYATHSPSSGGGGKRNYCMKAKGLYNNKAASNEEAVQFLCSMLGEDCELNLGVVKDVLCQCGYDVDKALDVLLDLSASSQNKEGCTGVYNQKFQDCGSFTEFDYSEDDVRATCQFPHRMSGSTFDLSEKEIQQILQSSDYDYRNYAEVLVGPKKQTRPAITERNLPQKVLESLFKVPKNPTEEPDSMDWKNVVKKMESIGQVLDSSADSVAKLQQNANYAKGEDYKLCRKSATQHYDAMKSCYQKAANAYSRGQRSYASYLSEQGKVHNKIAREADVKASQEIFESRNKGIQNTVTIDLHGQHVKQAIKLLKVHLFLFTTYVPSVQLLRVITGCGTHGIGKSKLKESVIDLVEKGGIEWSEENRGIVLVKLDGQRYCNFVESEDDSE</sequence>
<dbReference type="PROSITE" id="PS50828">
    <property type="entry name" value="SMR"/>
    <property type="match status" value="1"/>
</dbReference>
<evidence type="ECO:0000259" key="2">
    <source>
        <dbReference type="PROSITE" id="PS50828"/>
    </source>
</evidence>
<feature type="region of interest" description="Disordered" evidence="1">
    <location>
        <begin position="72"/>
        <end position="92"/>
    </location>
</feature>
<dbReference type="SMART" id="SM00463">
    <property type="entry name" value="SMR"/>
    <property type="match status" value="1"/>
</dbReference>
<dbReference type="InterPro" id="IPR013899">
    <property type="entry name" value="DUF1771"/>
</dbReference>
<dbReference type="PANTHER" id="PTHR47676">
    <property type="entry name" value="OS01G0225100 PROTEIN"/>
    <property type="match status" value="1"/>
</dbReference>
<dbReference type="Gene3D" id="3.30.1370.110">
    <property type="match status" value="1"/>
</dbReference>
<dbReference type="FunCoup" id="A0A2G5CLS6">
    <property type="interactions" value="1381"/>
</dbReference>
<name>A0A2G5CLS6_AQUCA</name>
<feature type="region of interest" description="Disordered" evidence="1">
    <location>
        <begin position="1"/>
        <end position="33"/>
    </location>
</feature>
<accession>A0A2G5CLS6</accession>
<keyword evidence="4" id="KW-1185">Reference proteome</keyword>